<dbReference type="EMBL" id="LAYC01000001">
    <property type="protein sequence ID" value="KYK59893.1"/>
    <property type="molecule type" value="Genomic_DNA"/>
</dbReference>
<gene>
    <name evidence="1" type="ORF">DCS_01027</name>
</gene>
<keyword evidence="2" id="KW-1185">Reference proteome</keyword>
<dbReference type="Proteomes" id="UP000076580">
    <property type="component" value="Chromosome 01"/>
</dbReference>
<dbReference type="InParanoid" id="A0A151GS45"/>
<protein>
    <submittedName>
        <fullName evidence="1">Uncharacterized protein</fullName>
    </submittedName>
</protein>
<reference evidence="1 2" key="1">
    <citation type="journal article" date="2016" name="Sci. Rep.">
        <title>Insights into Adaptations to a Near-Obligate Nematode Endoparasitic Lifestyle from the Finished Genome of Drechmeria coniospora.</title>
        <authorList>
            <person name="Zhang L."/>
            <person name="Zhou Z."/>
            <person name="Guo Q."/>
            <person name="Fokkens L."/>
            <person name="Miskei M."/>
            <person name="Pocsi I."/>
            <person name="Zhang W."/>
            <person name="Chen M."/>
            <person name="Wang L."/>
            <person name="Sun Y."/>
            <person name="Donzelli B.G."/>
            <person name="Gibson D.M."/>
            <person name="Nelson D.R."/>
            <person name="Luo J.G."/>
            <person name="Rep M."/>
            <person name="Liu H."/>
            <person name="Yang S."/>
            <person name="Wang J."/>
            <person name="Krasnoff S.B."/>
            <person name="Xu Y."/>
            <person name="Molnar I."/>
            <person name="Lin M."/>
        </authorList>
    </citation>
    <scope>NUCLEOTIDE SEQUENCE [LARGE SCALE GENOMIC DNA]</scope>
    <source>
        <strain evidence="1 2">ARSEF 6962</strain>
    </source>
</reference>
<evidence type="ECO:0000313" key="1">
    <source>
        <dbReference type="EMBL" id="KYK59893.1"/>
    </source>
</evidence>
<name>A0A151GS45_DRECN</name>
<dbReference type="RefSeq" id="XP_040659245.1">
    <property type="nucleotide sequence ID" value="XM_040798362.1"/>
</dbReference>
<evidence type="ECO:0000313" key="2">
    <source>
        <dbReference type="Proteomes" id="UP000076580"/>
    </source>
</evidence>
<accession>A0A151GS45</accession>
<dbReference type="GeneID" id="63713670"/>
<sequence length="249" mass="26556">MKYGAHEVTVLYNYSTLGRLRSCHFQQPKPQLPPPWFAQFTSHTHIILITTNPHSFIVRCCISPRSTAPAPKSPQPPLKRQYPLYTYLPAYRPATVVVAVYPSVLHRLPQAASAPDPASGAKQLPSANPWLSRPEDRILLASSIVGSVADPVTTERVSSSSPPRPIARSLVLSFPAAANGKGFTGDRGWTASVTASASAVSAFASIAIHPPGKLPAHPTIEGAGVVREPGLAPHFCATSVLSNTTTIRC</sequence>
<proteinExistence type="predicted"/>
<dbReference type="AlphaFoldDB" id="A0A151GS45"/>
<organism evidence="1 2">
    <name type="scientific">Drechmeria coniospora</name>
    <name type="common">Nematophagous fungus</name>
    <name type="synonym">Meria coniospora</name>
    <dbReference type="NCBI Taxonomy" id="98403"/>
    <lineage>
        <taxon>Eukaryota</taxon>
        <taxon>Fungi</taxon>
        <taxon>Dikarya</taxon>
        <taxon>Ascomycota</taxon>
        <taxon>Pezizomycotina</taxon>
        <taxon>Sordariomycetes</taxon>
        <taxon>Hypocreomycetidae</taxon>
        <taxon>Hypocreales</taxon>
        <taxon>Ophiocordycipitaceae</taxon>
        <taxon>Drechmeria</taxon>
    </lineage>
</organism>
<comment type="caution">
    <text evidence="1">The sequence shown here is derived from an EMBL/GenBank/DDBJ whole genome shotgun (WGS) entry which is preliminary data.</text>
</comment>